<name>B6JJN4_AFIC5</name>
<keyword evidence="12" id="KW-1185">Reference proteome</keyword>
<gene>
    <name evidence="11" type="primary">gsiD</name>
    <name evidence="11" type="ordered locus">OCA5_c06140</name>
</gene>
<keyword evidence="3" id="KW-1003">Cell membrane</keyword>
<dbReference type="GO" id="GO:0005886">
    <property type="term" value="C:plasma membrane"/>
    <property type="evidence" value="ECO:0007669"/>
    <property type="project" value="UniProtKB-SubCell"/>
</dbReference>
<feature type="domain" description="ABC transmembrane type-1" evidence="10">
    <location>
        <begin position="90"/>
        <end position="285"/>
    </location>
</feature>
<feature type="transmembrane region" description="Helical" evidence="9">
    <location>
        <begin position="132"/>
        <end position="153"/>
    </location>
</feature>
<comment type="subcellular location">
    <subcellularLocation>
        <location evidence="1 9">Cell membrane</location>
        <topology evidence="1 9">Multi-pass membrane protein</topology>
    </subcellularLocation>
</comment>
<dbReference type="AlphaFoldDB" id="B6JJN4"/>
<dbReference type="InterPro" id="IPR035906">
    <property type="entry name" value="MetI-like_sf"/>
</dbReference>
<evidence type="ECO:0000313" key="12">
    <source>
        <dbReference type="Proteomes" id="UP000007730"/>
    </source>
</evidence>
<dbReference type="PANTHER" id="PTHR43386:SF1">
    <property type="entry name" value="D,D-DIPEPTIDE TRANSPORT SYSTEM PERMEASE PROTEIN DDPC-RELATED"/>
    <property type="match status" value="1"/>
</dbReference>
<keyword evidence="7 9" id="KW-1133">Transmembrane helix</keyword>
<dbReference type="PROSITE" id="PS50928">
    <property type="entry name" value="ABC_TM1"/>
    <property type="match status" value="1"/>
</dbReference>
<dbReference type="GO" id="GO:0055085">
    <property type="term" value="P:transmembrane transport"/>
    <property type="evidence" value="ECO:0007669"/>
    <property type="project" value="InterPro"/>
</dbReference>
<keyword evidence="6" id="KW-0653">Protein transport</keyword>
<evidence type="ECO:0000256" key="4">
    <source>
        <dbReference type="ARBA" id="ARBA00022692"/>
    </source>
</evidence>
<organism evidence="11 12">
    <name type="scientific">Afipia carboxidovorans (strain ATCC 49405 / DSM 1227 / KCTC 32145 / OM5)</name>
    <name type="common">Oligotropha carboxidovorans</name>
    <dbReference type="NCBI Taxonomy" id="504832"/>
    <lineage>
        <taxon>Bacteria</taxon>
        <taxon>Pseudomonadati</taxon>
        <taxon>Pseudomonadota</taxon>
        <taxon>Alphaproteobacteria</taxon>
        <taxon>Hyphomicrobiales</taxon>
        <taxon>Nitrobacteraceae</taxon>
        <taxon>Afipia</taxon>
    </lineage>
</organism>
<dbReference type="EMBL" id="CP002826">
    <property type="protein sequence ID" value="AEI05337.1"/>
    <property type="molecule type" value="Genomic_DNA"/>
</dbReference>
<feature type="transmembrane region" description="Helical" evidence="9">
    <location>
        <begin position="93"/>
        <end position="120"/>
    </location>
</feature>
<dbReference type="PANTHER" id="PTHR43386">
    <property type="entry name" value="OLIGOPEPTIDE TRANSPORT SYSTEM PERMEASE PROTEIN APPC"/>
    <property type="match status" value="1"/>
</dbReference>
<feature type="transmembrane region" description="Helical" evidence="9">
    <location>
        <begin position="212"/>
        <end position="242"/>
    </location>
</feature>
<evidence type="ECO:0000313" key="11">
    <source>
        <dbReference type="EMBL" id="AEI05337.1"/>
    </source>
</evidence>
<feature type="transmembrane region" description="Helical" evidence="9">
    <location>
        <begin position="31"/>
        <end position="53"/>
    </location>
</feature>
<dbReference type="STRING" id="504832.OCA5_c06140"/>
<evidence type="ECO:0000256" key="5">
    <source>
        <dbReference type="ARBA" id="ARBA00022856"/>
    </source>
</evidence>
<evidence type="ECO:0000256" key="8">
    <source>
        <dbReference type="ARBA" id="ARBA00023136"/>
    </source>
</evidence>
<dbReference type="Proteomes" id="UP000007730">
    <property type="component" value="Chromosome"/>
</dbReference>
<keyword evidence="8 9" id="KW-0472">Membrane</keyword>
<evidence type="ECO:0000259" key="10">
    <source>
        <dbReference type="PROSITE" id="PS50928"/>
    </source>
</evidence>
<feature type="transmembrane region" description="Helical" evidence="9">
    <location>
        <begin position="262"/>
        <end position="285"/>
    </location>
</feature>
<dbReference type="Gene3D" id="1.10.3720.10">
    <property type="entry name" value="MetI-like"/>
    <property type="match status" value="1"/>
</dbReference>
<accession>B6JJN4</accession>
<dbReference type="CDD" id="cd06261">
    <property type="entry name" value="TM_PBP2"/>
    <property type="match status" value="1"/>
</dbReference>
<dbReference type="eggNOG" id="COG1173">
    <property type="taxonomic scope" value="Bacteria"/>
</dbReference>
<dbReference type="GO" id="GO:0015031">
    <property type="term" value="P:protein transport"/>
    <property type="evidence" value="ECO:0007669"/>
    <property type="project" value="UniProtKB-KW"/>
</dbReference>
<keyword evidence="4 9" id="KW-0812">Transmembrane</keyword>
<sequence length="298" mass="32189">MTDAASPDIDFRERKAQHPIIAFARTQPTGMIGLVFIIVLFIAGLFSEFVAPYDPLEIDYASMLAAPSWDHWMGTDAFGRDVFSRIIFGARTALAVGFLSSMLGSGIGAVIGMVSAYFGGRIDMAIERFMDVLLSFPIIVLALAVVAVLGKFPVGGLDLNLIVAIAIPMIPKIARVVRSATLAIRGLPYIDAARAAGYSNVRIIFRHIAPNVVAPFLIMFTAFIAQAILLEASLSFLGLGVTEPTAAWGLMLSGTSQDFYSQAPWIILFPGIAISMAVFAFNLFGDALRDYLDPRFKV</sequence>
<proteinExistence type="inferred from homology"/>
<evidence type="ECO:0000256" key="9">
    <source>
        <dbReference type="RuleBase" id="RU363032"/>
    </source>
</evidence>
<comment type="similarity">
    <text evidence="9">Belongs to the binding-protein-dependent transport system permease family.</text>
</comment>
<evidence type="ECO:0000256" key="7">
    <source>
        <dbReference type="ARBA" id="ARBA00022989"/>
    </source>
</evidence>
<keyword evidence="2 9" id="KW-0813">Transport</keyword>
<dbReference type="Pfam" id="PF00528">
    <property type="entry name" value="BPD_transp_1"/>
    <property type="match status" value="1"/>
</dbReference>
<dbReference type="Pfam" id="PF12911">
    <property type="entry name" value="OppC_N"/>
    <property type="match status" value="1"/>
</dbReference>
<dbReference type="KEGG" id="ocg:OCA5_c06140"/>
<keyword evidence="5" id="KW-0571">Peptide transport</keyword>
<evidence type="ECO:0000256" key="1">
    <source>
        <dbReference type="ARBA" id="ARBA00004651"/>
    </source>
</evidence>
<dbReference type="InterPro" id="IPR050366">
    <property type="entry name" value="BP-dependent_transpt_permease"/>
</dbReference>
<dbReference type="GO" id="GO:0015833">
    <property type="term" value="P:peptide transport"/>
    <property type="evidence" value="ECO:0007669"/>
    <property type="project" value="UniProtKB-KW"/>
</dbReference>
<dbReference type="HOGENOM" id="CLU_028518_5_3_5"/>
<dbReference type="InterPro" id="IPR000515">
    <property type="entry name" value="MetI-like"/>
</dbReference>
<dbReference type="InterPro" id="IPR025966">
    <property type="entry name" value="OppC_N"/>
</dbReference>
<feature type="transmembrane region" description="Helical" evidence="9">
    <location>
        <begin position="159"/>
        <end position="177"/>
    </location>
</feature>
<dbReference type="KEGG" id="oca:OCAR_7525"/>
<evidence type="ECO:0000256" key="6">
    <source>
        <dbReference type="ARBA" id="ARBA00022927"/>
    </source>
</evidence>
<reference evidence="11 12" key="1">
    <citation type="journal article" date="2011" name="J. Bacteriol.">
        <title>Complete genome sequences of the chemolithoautotrophic Oligotropha carboxidovorans strains OM4 and OM5.</title>
        <authorList>
            <person name="Volland S."/>
            <person name="Rachinger M."/>
            <person name="Strittmatter A."/>
            <person name="Daniel R."/>
            <person name="Gottschalk G."/>
            <person name="Meyer O."/>
        </authorList>
    </citation>
    <scope>NUCLEOTIDE SEQUENCE [LARGE SCALE GENOMIC DNA]</scope>
    <source>
        <strain evidence="12">ATCC 49405 / DSM 1227 / KCTC 32145 / OM5</strain>
    </source>
</reference>
<dbReference type="OrthoDB" id="9792862at2"/>
<dbReference type="SUPFAM" id="SSF161098">
    <property type="entry name" value="MetI-like"/>
    <property type="match status" value="1"/>
</dbReference>
<dbReference type="RefSeq" id="WP_012564652.1">
    <property type="nucleotide sequence ID" value="NC_011386.1"/>
</dbReference>
<evidence type="ECO:0000256" key="2">
    <source>
        <dbReference type="ARBA" id="ARBA00022448"/>
    </source>
</evidence>
<protein>
    <submittedName>
        <fullName evidence="11">Glutathione transport system permease GsiD</fullName>
    </submittedName>
</protein>
<evidence type="ECO:0000256" key="3">
    <source>
        <dbReference type="ARBA" id="ARBA00022475"/>
    </source>
</evidence>